<sequence>MKQGLNKTKGRWTTIWTLYTDSILDSANYAGNHKKMGFCFGISPQQVINGLRRIGHNITMSPSAGSIVQGILQHEEGKITANADYRKRGVPDGY</sequence>
<dbReference type="HOGENOM" id="CLU_2388365_0_0_1"/>
<accession>K1R838</accession>
<gene>
    <name evidence="1" type="ORF">CGI_10002626</name>
</gene>
<reference evidence="1" key="1">
    <citation type="journal article" date="2012" name="Nature">
        <title>The oyster genome reveals stress adaptation and complexity of shell formation.</title>
        <authorList>
            <person name="Zhang G."/>
            <person name="Fang X."/>
            <person name="Guo X."/>
            <person name="Li L."/>
            <person name="Luo R."/>
            <person name="Xu F."/>
            <person name="Yang P."/>
            <person name="Zhang L."/>
            <person name="Wang X."/>
            <person name="Qi H."/>
            <person name="Xiong Z."/>
            <person name="Que H."/>
            <person name="Xie Y."/>
            <person name="Holland P.W."/>
            <person name="Paps J."/>
            <person name="Zhu Y."/>
            <person name="Wu F."/>
            <person name="Chen Y."/>
            <person name="Wang J."/>
            <person name="Peng C."/>
            <person name="Meng J."/>
            <person name="Yang L."/>
            <person name="Liu J."/>
            <person name="Wen B."/>
            <person name="Zhang N."/>
            <person name="Huang Z."/>
            <person name="Zhu Q."/>
            <person name="Feng Y."/>
            <person name="Mount A."/>
            <person name="Hedgecock D."/>
            <person name="Xu Z."/>
            <person name="Liu Y."/>
            <person name="Domazet-Loso T."/>
            <person name="Du Y."/>
            <person name="Sun X."/>
            <person name="Zhang S."/>
            <person name="Liu B."/>
            <person name="Cheng P."/>
            <person name="Jiang X."/>
            <person name="Li J."/>
            <person name="Fan D."/>
            <person name="Wang W."/>
            <person name="Fu W."/>
            <person name="Wang T."/>
            <person name="Wang B."/>
            <person name="Zhang J."/>
            <person name="Peng Z."/>
            <person name="Li Y."/>
            <person name="Li N."/>
            <person name="Wang J."/>
            <person name="Chen M."/>
            <person name="He Y."/>
            <person name="Tan F."/>
            <person name="Song X."/>
            <person name="Zheng Q."/>
            <person name="Huang R."/>
            <person name="Yang H."/>
            <person name="Du X."/>
            <person name="Chen L."/>
            <person name="Yang M."/>
            <person name="Gaffney P.M."/>
            <person name="Wang S."/>
            <person name="Luo L."/>
            <person name="She Z."/>
            <person name="Ming Y."/>
            <person name="Huang W."/>
            <person name="Zhang S."/>
            <person name="Huang B."/>
            <person name="Zhang Y."/>
            <person name="Qu T."/>
            <person name="Ni P."/>
            <person name="Miao G."/>
            <person name="Wang J."/>
            <person name="Wang Q."/>
            <person name="Steinberg C.E."/>
            <person name="Wang H."/>
            <person name="Li N."/>
            <person name="Qian L."/>
            <person name="Zhang G."/>
            <person name="Li Y."/>
            <person name="Yang H."/>
            <person name="Liu X."/>
            <person name="Wang J."/>
            <person name="Yin Y."/>
            <person name="Wang J."/>
        </authorList>
    </citation>
    <scope>NUCLEOTIDE SEQUENCE [LARGE SCALE GENOMIC DNA]</scope>
    <source>
        <strain evidence="1">05x7-T-G4-1.051#20</strain>
    </source>
</reference>
<dbReference type="InterPro" id="IPR029055">
    <property type="entry name" value="Ntn_hydrolases_N"/>
</dbReference>
<dbReference type="Gene3D" id="3.60.20.40">
    <property type="match status" value="1"/>
</dbReference>
<protein>
    <submittedName>
        <fullName evidence="1">Uncharacterized protein</fullName>
    </submittedName>
</protein>
<organism evidence="1">
    <name type="scientific">Magallana gigas</name>
    <name type="common">Pacific oyster</name>
    <name type="synonym">Crassostrea gigas</name>
    <dbReference type="NCBI Taxonomy" id="29159"/>
    <lineage>
        <taxon>Eukaryota</taxon>
        <taxon>Metazoa</taxon>
        <taxon>Spiralia</taxon>
        <taxon>Lophotrochozoa</taxon>
        <taxon>Mollusca</taxon>
        <taxon>Bivalvia</taxon>
        <taxon>Autobranchia</taxon>
        <taxon>Pteriomorphia</taxon>
        <taxon>Ostreida</taxon>
        <taxon>Ostreoidea</taxon>
        <taxon>Ostreidae</taxon>
        <taxon>Magallana</taxon>
    </lineage>
</organism>
<name>K1R838_MAGGI</name>
<dbReference type="EMBL" id="JH818277">
    <property type="protein sequence ID" value="EKC37365.1"/>
    <property type="molecule type" value="Genomic_DNA"/>
</dbReference>
<proteinExistence type="predicted"/>
<evidence type="ECO:0000313" key="1">
    <source>
        <dbReference type="EMBL" id="EKC37365.1"/>
    </source>
</evidence>
<dbReference type="InterPro" id="IPR043137">
    <property type="entry name" value="GGT_ssub_C"/>
</dbReference>
<dbReference type="SUPFAM" id="SSF56235">
    <property type="entry name" value="N-terminal nucleophile aminohydrolases (Ntn hydrolases)"/>
    <property type="match status" value="1"/>
</dbReference>
<dbReference type="InParanoid" id="K1R838"/>
<dbReference type="AlphaFoldDB" id="K1R838"/>